<reference evidence="4" key="3">
    <citation type="submission" date="2020-10" db="UniProtKB">
        <authorList>
            <consortium name="WormBaseParasite"/>
        </authorList>
    </citation>
    <scope>IDENTIFICATION</scope>
</reference>
<reference evidence="2 3" key="1">
    <citation type="journal article" date="2013" name="Nature">
        <title>The genomes of four tapeworm species reveal adaptations to parasitism.</title>
        <authorList>
            <person name="Tsai I.J."/>
            <person name="Zarowiecki M."/>
            <person name="Holroyd N."/>
            <person name="Garciarrubio A."/>
            <person name="Sanchez-Flores A."/>
            <person name="Brooks K.L."/>
            <person name="Tracey A."/>
            <person name="Bobes R.J."/>
            <person name="Fragoso G."/>
            <person name="Sciutto E."/>
            <person name="Aslett M."/>
            <person name="Beasley H."/>
            <person name="Bennett H.M."/>
            <person name="Cai J."/>
            <person name="Camicia F."/>
            <person name="Clark R."/>
            <person name="Cucher M."/>
            <person name="De Silva N."/>
            <person name="Day T.A."/>
            <person name="Deplazes P."/>
            <person name="Estrada K."/>
            <person name="Fernandez C."/>
            <person name="Holland P.W."/>
            <person name="Hou J."/>
            <person name="Hu S."/>
            <person name="Huckvale T."/>
            <person name="Hung S.S."/>
            <person name="Kamenetzky L."/>
            <person name="Keane J.A."/>
            <person name="Kiss F."/>
            <person name="Koziol U."/>
            <person name="Lambert O."/>
            <person name="Liu K."/>
            <person name="Luo X."/>
            <person name="Luo Y."/>
            <person name="Macchiaroli N."/>
            <person name="Nichol S."/>
            <person name="Paps J."/>
            <person name="Parkinson J."/>
            <person name="Pouchkina-Stantcheva N."/>
            <person name="Riddiford N."/>
            <person name="Rosenzvit M."/>
            <person name="Salinas G."/>
            <person name="Wasmuth J.D."/>
            <person name="Zamanian M."/>
            <person name="Zheng Y."/>
            <person name="Cai X."/>
            <person name="Soberon X."/>
            <person name="Olson P.D."/>
            <person name="Laclette J.P."/>
            <person name="Brehm K."/>
            <person name="Berriman M."/>
            <person name="Garciarrubio A."/>
            <person name="Bobes R.J."/>
            <person name="Fragoso G."/>
            <person name="Sanchez-Flores A."/>
            <person name="Estrada K."/>
            <person name="Cevallos M.A."/>
            <person name="Morett E."/>
            <person name="Gonzalez V."/>
            <person name="Portillo T."/>
            <person name="Ochoa-Leyva A."/>
            <person name="Jose M.V."/>
            <person name="Sciutto E."/>
            <person name="Landa A."/>
            <person name="Jimenez L."/>
            <person name="Valdes V."/>
            <person name="Carrero J.C."/>
            <person name="Larralde C."/>
            <person name="Morales-Montor J."/>
            <person name="Limon-Lason J."/>
            <person name="Soberon X."/>
            <person name="Laclette J.P."/>
        </authorList>
    </citation>
    <scope>NUCLEOTIDE SEQUENCE [LARGE SCALE GENOMIC DNA]</scope>
</reference>
<organism evidence="2">
    <name type="scientific">Echinococcus granulosus</name>
    <name type="common">Hydatid tapeworm</name>
    <dbReference type="NCBI Taxonomy" id="6210"/>
    <lineage>
        <taxon>Eukaryota</taxon>
        <taxon>Metazoa</taxon>
        <taxon>Spiralia</taxon>
        <taxon>Lophotrochozoa</taxon>
        <taxon>Platyhelminthes</taxon>
        <taxon>Cestoda</taxon>
        <taxon>Eucestoda</taxon>
        <taxon>Cyclophyllidea</taxon>
        <taxon>Taeniidae</taxon>
        <taxon>Echinococcus</taxon>
        <taxon>Echinococcus granulosus group</taxon>
    </lineage>
</organism>
<evidence type="ECO:0000313" key="2">
    <source>
        <dbReference type="EMBL" id="CDS22958.1"/>
    </source>
</evidence>
<proteinExistence type="predicted"/>
<protein>
    <submittedName>
        <fullName evidence="2 4">Expressed conserved protein</fullName>
    </submittedName>
</protein>
<evidence type="ECO:0000313" key="4">
    <source>
        <dbReference type="WBParaSite" id="EgrG_000696700"/>
    </source>
</evidence>
<sequence>MPRARPRSLNLRTPLEDAYGNSMRYTRIPRASSRSRLCSSCANGLYTTTPSKLLPSPAFLPVQYMIPMVYAPAAAPIAAPLPVPPVVYKEPFQHSDTPYPIDESDETDSGEMEDMRTTTEETFSTLQRNTLRRNDYMATNLIRDFEETNWIPIDDNSRDVQDWTIRRNQWFQRSVELPTGVITKLHCEKLPPETSSYSTLRKSNMQRLRITGRVRQWSPTLRAITEEDFSEEMLLPQGTDFSTISYKLQTKNIQQYNESQFTKVLRHQSTSYEEDTGEQPFTENTVVITGRVDRMPKQEVAPVTQMWSKEYKYTVRGTIDLSPEGRIMNPVITSYSEMPDALVNLAPMTDQDTSCTVVDGKWQIRIRLDDKVDRNSIELEANPSEETVKLVFARHSQNDANGVTVDDDQPKTATTTTVFALPATKFDITGITKRIQGQDLLLSIPMHKSVVVLLHSASLLLALFFDLDHWNRLFESLGDSLPRAHKSYTLQLTSIQS</sequence>
<feature type="compositionally biased region" description="Acidic residues" evidence="1">
    <location>
        <begin position="102"/>
        <end position="112"/>
    </location>
</feature>
<reference evidence="2" key="2">
    <citation type="submission" date="2014-06" db="EMBL/GenBank/DDBJ databases">
        <authorList>
            <person name="Aslett M."/>
        </authorList>
    </citation>
    <scope>NUCLEOTIDE SEQUENCE</scope>
</reference>
<name>A0A068WT12_ECHGR</name>
<feature type="region of interest" description="Disordered" evidence="1">
    <location>
        <begin position="92"/>
        <end position="119"/>
    </location>
</feature>
<evidence type="ECO:0000256" key="1">
    <source>
        <dbReference type="SAM" id="MobiDB-lite"/>
    </source>
</evidence>
<dbReference type="WBParaSite" id="EgrG_000696700">
    <property type="protein sequence ID" value="EgrG_000696700"/>
    <property type="gene ID" value="EgrG_000696700"/>
</dbReference>
<gene>
    <name evidence="4" type="primary">EGR_03547</name>
    <name evidence="2" type="ORF">EgrG_000696700</name>
</gene>
<accession>A0A068WT12</accession>
<dbReference type="OrthoDB" id="6248820at2759"/>
<dbReference type="EMBL" id="LK028588">
    <property type="protein sequence ID" value="CDS22958.1"/>
    <property type="molecule type" value="Genomic_DNA"/>
</dbReference>
<evidence type="ECO:0000313" key="3">
    <source>
        <dbReference type="Proteomes" id="UP000492820"/>
    </source>
</evidence>
<dbReference type="Proteomes" id="UP000492820">
    <property type="component" value="Unassembled WGS sequence"/>
</dbReference>
<dbReference type="AlphaFoldDB" id="A0A068WT12"/>